<keyword evidence="2" id="KW-1003">Cell membrane</keyword>
<organism evidence="16 18">
    <name type="scientific">Pseudomonas songnenensis</name>
    <dbReference type="NCBI Taxonomy" id="1176259"/>
    <lineage>
        <taxon>Bacteria</taxon>
        <taxon>Pseudomonadati</taxon>
        <taxon>Pseudomonadota</taxon>
        <taxon>Gammaproteobacteria</taxon>
        <taxon>Pseudomonadales</taxon>
        <taxon>Pseudomonadaceae</taxon>
        <taxon>Pseudomonas</taxon>
    </lineage>
</organism>
<evidence type="ECO:0000256" key="11">
    <source>
        <dbReference type="SAM" id="MobiDB-lite"/>
    </source>
</evidence>
<gene>
    <name evidence="15" type="ORF">EA798_02705</name>
    <name evidence="16" type="ORF">EJA06_001575</name>
</gene>
<reference evidence="15 17" key="1">
    <citation type="submission" date="2018-10" db="EMBL/GenBank/DDBJ databases">
        <title>Pseudomonas songnenensis NEAU-ST5-5(T) genome.</title>
        <authorList>
            <person name="Pengp J."/>
            <person name="Liu Z.-P."/>
        </authorList>
    </citation>
    <scope>NUCLEOTIDE SEQUENCE [LARGE SCALE GENOMIC DNA]</scope>
    <source>
        <strain evidence="15 17">NEAU-ST5-5</strain>
    </source>
</reference>
<evidence type="ECO:0000256" key="9">
    <source>
        <dbReference type="ARBA" id="ARBA00029447"/>
    </source>
</evidence>
<evidence type="ECO:0000256" key="10">
    <source>
        <dbReference type="PROSITE-ProRule" id="PRU00284"/>
    </source>
</evidence>
<dbReference type="Pfam" id="PF00015">
    <property type="entry name" value="MCPsignal"/>
    <property type="match status" value="1"/>
</dbReference>
<dbReference type="PANTHER" id="PTHR43531:SF11">
    <property type="entry name" value="METHYL-ACCEPTING CHEMOTAXIS PROTEIN 3"/>
    <property type="match status" value="1"/>
</dbReference>
<keyword evidence="7 12" id="KW-0472">Membrane</keyword>
<evidence type="ECO:0000313" key="18">
    <source>
        <dbReference type="Proteomes" id="UP000282800"/>
    </source>
</evidence>
<evidence type="ECO:0000256" key="6">
    <source>
        <dbReference type="ARBA" id="ARBA00022989"/>
    </source>
</evidence>
<dbReference type="InterPro" id="IPR004090">
    <property type="entry name" value="Chemotax_Me-accpt_rcpt"/>
</dbReference>
<comment type="caution">
    <text evidence="16">The sequence shown here is derived from an EMBL/GenBank/DDBJ whole genome shotgun (WGS) entry which is preliminary data.</text>
</comment>
<dbReference type="PRINTS" id="PR00260">
    <property type="entry name" value="CHEMTRNSDUCR"/>
</dbReference>
<dbReference type="AlphaFoldDB" id="A0A482UJK7"/>
<dbReference type="SUPFAM" id="SSF58104">
    <property type="entry name" value="Methyl-accepting chemotaxis protein (MCP) signaling domain"/>
    <property type="match status" value="1"/>
</dbReference>
<dbReference type="PROSITE" id="PS50885">
    <property type="entry name" value="HAMP"/>
    <property type="match status" value="1"/>
</dbReference>
<keyword evidence="8 10" id="KW-0807">Transducer</keyword>
<dbReference type="InterPro" id="IPR004089">
    <property type="entry name" value="MCPsignal_dom"/>
</dbReference>
<evidence type="ECO:0000259" key="14">
    <source>
        <dbReference type="PROSITE" id="PS50885"/>
    </source>
</evidence>
<evidence type="ECO:0000313" key="16">
    <source>
        <dbReference type="EMBL" id="RYJ63954.1"/>
    </source>
</evidence>
<evidence type="ECO:0000256" key="7">
    <source>
        <dbReference type="ARBA" id="ARBA00023136"/>
    </source>
</evidence>
<evidence type="ECO:0000256" key="3">
    <source>
        <dbReference type="ARBA" id="ARBA00022481"/>
    </source>
</evidence>
<evidence type="ECO:0000256" key="4">
    <source>
        <dbReference type="ARBA" id="ARBA00022500"/>
    </source>
</evidence>
<keyword evidence="5 12" id="KW-0812">Transmembrane</keyword>
<dbReference type="SMART" id="SM00304">
    <property type="entry name" value="HAMP"/>
    <property type="match status" value="1"/>
</dbReference>
<dbReference type="InterPro" id="IPR024478">
    <property type="entry name" value="HlyB_4HB_MCP"/>
</dbReference>
<evidence type="ECO:0000256" key="12">
    <source>
        <dbReference type="SAM" id="Phobius"/>
    </source>
</evidence>
<dbReference type="Proteomes" id="UP000279228">
    <property type="component" value="Unassembled WGS sequence"/>
</dbReference>
<protein>
    <submittedName>
        <fullName evidence="16">HAMP domain-containing protein</fullName>
    </submittedName>
</protein>
<evidence type="ECO:0000313" key="17">
    <source>
        <dbReference type="Proteomes" id="UP000279228"/>
    </source>
</evidence>
<dbReference type="OrthoDB" id="9795078at2"/>
<dbReference type="GO" id="GO:0004888">
    <property type="term" value="F:transmembrane signaling receptor activity"/>
    <property type="evidence" value="ECO:0007669"/>
    <property type="project" value="InterPro"/>
</dbReference>
<evidence type="ECO:0000259" key="13">
    <source>
        <dbReference type="PROSITE" id="PS50111"/>
    </source>
</evidence>
<dbReference type="PROSITE" id="PS50111">
    <property type="entry name" value="CHEMOTAXIS_TRANSDUC_2"/>
    <property type="match status" value="1"/>
</dbReference>
<name>A0A482UJK7_9PSED</name>
<feature type="domain" description="Methyl-accepting transducer" evidence="13">
    <location>
        <begin position="273"/>
        <end position="488"/>
    </location>
</feature>
<dbReference type="GO" id="GO:0006935">
    <property type="term" value="P:chemotaxis"/>
    <property type="evidence" value="ECO:0007669"/>
    <property type="project" value="UniProtKB-KW"/>
</dbReference>
<reference evidence="16 18" key="2">
    <citation type="submission" date="2019-01" db="EMBL/GenBank/DDBJ databases">
        <title>High-quality draft genome of. Pseudomonas songnenensis str. L103, a full-fledged denitrifier isolated from 100 meters deep aquifer in a heavily nitrogen fertilized agricultural area.</title>
        <authorList>
            <person name="Liu M."/>
            <person name="Liu B."/>
        </authorList>
    </citation>
    <scope>NUCLEOTIDE SEQUENCE [LARGE SCALE GENOMIC DNA]</scope>
    <source>
        <strain evidence="16 18">L103</strain>
    </source>
</reference>
<comment type="similarity">
    <text evidence="9">Belongs to the methyl-accepting chemotaxis (MCP) protein family.</text>
</comment>
<dbReference type="PANTHER" id="PTHR43531">
    <property type="entry name" value="PROTEIN ICFG"/>
    <property type="match status" value="1"/>
</dbReference>
<feature type="domain" description="HAMP" evidence="14">
    <location>
        <begin position="216"/>
        <end position="268"/>
    </location>
</feature>
<dbReference type="Pfam" id="PF00672">
    <property type="entry name" value="HAMP"/>
    <property type="match status" value="1"/>
</dbReference>
<feature type="region of interest" description="Disordered" evidence="11">
    <location>
        <begin position="288"/>
        <end position="307"/>
    </location>
</feature>
<dbReference type="EMBL" id="RFFN01000001">
    <property type="protein sequence ID" value="RMH99607.1"/>
    <property type="molecule type" value="Genomic_DNA"/>
</dbReference>
<evidence type="ECO:0000256" key="2">
    <source>
        <dbReference type="ARBA" id="ARBA00022475"/>
    </source>
</evidence>
<dbReference type="InterPro" id="IPR051310">
    <property type="entry name" value="MCP_chemotaxis"/>
</dbReference>
<keyword evidence="17" id="KW-1185">Reference proteome</keyword>
<feature type="transmembrane region" description="Helical" evidence="12">
    <location>
        <begin position="196"/>
        <end position="214"/>
    </location>
</feature>
<keyword evidence="4" id="KW-0145">Chemotaxis</keyword>
<proteinExistence type="inferred from homology"/>
<keyword evidence="3" id="KW-0488">Methylation</keyword>
<dbReference type="InterPro" id="IPR003660">
    <property type="entry name" value="HAMP_dom"/>
</dbReference>
<sequence>MQFFRNMKIGARLTLGFLLVVMLTIAVGLLGIRNLSEVSELSDLMYERDLTGIDAVHSANYSLIIAGRALRGSLLATTQEARDSSAAAAQKALVDTRATLEQAKKSFHSDQAKALVNRIDEPLADYERRLNEILSIHLASAELAEQSAFSELFPALSRSGETVDNLMSEAVAFRRDRAQEANAQINAIYLGSKTQMIGLILLAVVLGFIVGMLVTRSITRPLNRAVSVADSLAAGDLGVQLEVNSKDETGRLLSSMNNMAERLRNVISDVRSAADSLSSASEEVSATSQSLSQAASEQAASVEETTASVEQMSASIAQNTESAKITDNIAGKAANDAVEGGRAVRDMVQAMKQIADKIGIIDDIAYQTNLLALNAAIEAARAGDHGKGFAVVAAEVRKLAERSQVAAQEIGGVASNSVQLAEQAGSLLDEIVPNIQKTSDLVQEITAASQEQSSGAEQINIAMGQMNQITQQNASASEELAATSEEMNAQAGQLLELISFFRFDATNTASQPLRRPVPFASPRPAATSPRGEQRARTSVDDSQFVSFS</sequence>
<evidence type="ECO:0000256" key="5">
    <source>
        <dbReference type="ARBA" id="ARBA00022692"/>
    </source>
</evidence>
<evidence type="ECO:0000256" key="1">
    <source>
        <dbReference type="ARBA" id="ARBA00004651"/>
    </source>
</evidence>
<dbReference type="Pfam" id="PF12729">
    <property type="entry name" value="4HB_MCP_1"/>
    <property type="match status" value="1"/>
</dbReference>
<dbReference type="Gene3D" id="1.10.287.950">
    <property type="entry name" value="Methyl-accepting chemotaxis protein"/>
    <property type="match status" value="1"/>
</dbReference>
<dbReference type="GO" id="GO:0005886">
    <property type="term" value="C:plasma membrane"/>
    <property type="evidence" value="ECO:0007669"/>
    <property type="project" value="UniProtKB-SubCell"/>
</dbReference>
<dbReference type="EMBL" id="RWYU02000001">
    <property type="protein sequence ID" value="RYJ63954.1"/>
    <property type="molecule type" value="Genomic_DNA"/>
</dbReference>
<feature type="region of interest" description="Disordered" evidence="11">
    <location>
        <begin position="511"/>
        <end position="548"/>
    </location>
</feature>
<comment type="subcellular location">
    <subcellularLocation>
        <location evidence="1">Cell membrane</location>
        <topology evidence="1">Multi-pass membrane protein</topology>
    </subcellularLocation>
</comment>
<dbReference type="CDD" id="cd06225">
    <property type="entry name" value="HAMP"/>
    <property type="match status" value="1"/>
</dbReference>
<dbReference type="SMART" id="SM00283">
    <property type="entry name" value="MA"/>
    <property type="match status" value="1"/>
</dbReference>
<accession>A0A482UJK7</accession>
<dbReference type="GO" id="GO:0007165">
    <property type="term" value="P:signal transduction"/>
    <property type="evidence" value="ECO:0007669"/>
    <property type="project" value="UniProtKB-KW"/>
</dbReference>
<dbReference type="Proteomes" id="UP000282800">
    <property type="component" value="Unassembled WGS sequence"/>
</dbReference>
<keyword evidence="6 12" id="KW-1133">Transmembrane helix</keyword>
<dbReference type="RefSeq" id="WP_122097965.1">
    <property type="nucleotide sequence ID" value="NZ_DAMCBJ010000012.1"/>
</dbReference>
<dbReference type="FunFam" id="1.10.287.950:FF:000001">
    <property type="entry name" value="Methyl-accepting chemotaxis sensory transducer"/>
    <property type="match status" value="1"/>
</dbReference>
<evidence type="ECO:0000313" key="15">
    <source>
        <dbReference type="EMBL" id="RMH99607.1"/>
    </source>
</evidence>
<evidence type="ECO:0000256" key="8">
    <source>
        <dbReference type="ARBA" id="ARBA00023224"/>
    </source>
</evidence>